<protein>
    <submittedName>
        <fullName evidence="6">LLM class F420-dependent oxidoreductase</fullName>
    </submittedName>
</protein>
<dbReference type="Proteomes" id="UP001501803">
    <property type="component" value="Unassembled WGS sequence"/>
</dbReference>
<name>A0ABP7KQC0_9MICO</name>
<accession>A0ABP7KQC0</accession>
<evidence type="ECO:0000259" key="5">
    <source>
        <dbReference type="Pfam" id="PF00296"/>
    </source>
</evidence>
<dbReference type="EMBL" id="BAABCN010000007">
    <property type="protein sequence ID" value="GAA3882187.1"/>
    <property type="molecule type" value="Genomic_DNA"/>
</dbReference>
<comment type="caution">
    <text evidence="6">The sequence shown here is derived from an EMBL/GenBank/DDBJ whole genome shotgun (WGS) entry which is preliminary data.</text>
</comment>
<dbReference type="Gene3D" id="3.20.20.30">
    <property type="entry name" value="Luciferase-like domain"/>
    <property type="match status" value="1"/>
</dbReference>
<keyword evidence="2" id="KW-0288">FMN</keyword>
<feature type="domain" description="Luciferase-like" evidence="5">
    <location>
        <begin position="19"/>
        <end position="203"/>
    </location>
</feature>
<evidence type="ECO:0000313" key="7">
    <source>
        <dbReference type="Proteomes" id="UP001501803"/>
    </source>
</evidence>
<dbReference type="InterPro" id="IPR011251">
    <property type="entry name" value="Luciferase-like_dom"/>
</dbReference>
<dbReference type="PANTHER" id="PTHR42847">
    <property type="entry name" value="ALKANESULFONATE MONOOXYGENASE"/>
    <property type="match status" value="1"/>
</dbReference>
<keyword evidence="3" id="KW-0560">Oxidoreductase</keyword>
<dbReference type="Pfam" id="PF00296">
    <property type="entry name" value="Bac_luciferase"/>
    <property type="match status" value="1"/>
</dbReference>
<organism evidence="6 7">
    <name type="scientific">Leifsonia kafniensis</name>
    <dbReference type="NCBI Taxonomy" id="475957"/>
    <lineage>
        <taxon>Bacteria</taxon>
        <taxon>Bacillati</taxon>
        <taxon>Actinomycetota</taxon>
        <taxon>Actinomycetes</taxon>
        <taxon>Micrococcales</taxon>
        <taxon>Microbacteriaceae</taxon>
        <taxon>Leifsonia</taxon>
    </lineage>
</organism>
<keyword evidence="4" id="KW-0503">Monooxygenase</keyword>
<evidence type="ECO:0000256" key="3">
    <source>
        <dbReference type="ARBA" id="ARBA00023002"/>
    </source>
</evidence>
<evidence type="ECO:0000256" key="1">
    <source>
        <dbReference type="ARBA" id="ARBA00022630"/>
    </source>
</evidence>
<proteinExistence type="predicted"/>
<evidence type="ECO:0000256" key="2">
    <source>
        <dbReference type="ARBA" id="ARBA00022643"/>
    </source>
</evidence>
<dbReference type="PANTHER" id="PTHR42847:SF4">
    <property type="entry name" value="ALKANESULFONATE MONOOXYGENASE-RELATED"/>
    <property type="match status" value="1"/>
</dbReference>
<evidence type="ECO:0000256" key="4">
    <source>
        <dbReference type="ARBA" id="ARBA00023033"/>
    </source>
</evidence>
<gene>
    <name evidence="6" type="ORF">GCM10022381_25560</name>
</gene>
<dbReference type="InterPro" id="IPR050172">
    <property type="entry name" value="SsuD_RutA_monooxygenase"/>
</dbReference>
<evidence type="ECO:0000313" key="6">
    <source>
        <dbReference type="EMBL" id="GAA3882187.1"/>
    </source>
</evidence>
<dbReference type="InterPro" id="IPR036661">
    <property type="entry name" value="Luciferase-like_sf"/>
</dbReference>
<keyword evidence="7" id="KW-1185">Reference proteome</keyword>
<reference evidence="7" key="1">
    <citation type="journal article" date="2019" name="Int. J. Syst. Evol. Microbiol.">
        <title>The Global Catalogue of Microorganisms (GCM) 10K type strain sequencing project: providing services to taxonomists for standard genome sequencing and annotation.</title>
        <authorList>
            <consortium name="The Broad Institute Genomics Platform"/>
            <consortium name="The Broad Institute Genome Sequencing Center for Infectious Disease"/>
            <person name="Wu L."/>
            <person name="Ma J."/>
        </authorList>
    </citation>
    <scope>NUCLEOTIDE SEQUENCE [LARGE SCALE GENOMIC DNA]</scope>
    <source>
        <strain evidence="7">JCM 17021</strain>
    </source>
</reference>
<dbReference type="SUPFAM" id="SSF51679">
    <property type="entry name" value="Bacterial luciferase-like"/>
    <property type="match status" value="1"/>
</dbReference>
<dbReference type="RefSeq" id="WP_345067197.1">
    <property type="nucleotide sequence ID" value="NZ_BAABCN010000007.1"/>
</dbReference>
<keyword evidence="1" id="KW-0285">Flavoprotein</keyword>
<sequence>MEIGINVGGFNADTERPDNVARKIEDAGFDALVLGEHIHSVGNLEQHPPSSFELFTVFALAANATERLRVGSGIMQLGMRDPILTAKQAATIAALSGNRIDLIVATGSVSEEMRNHGTNPEQVRDVLRERMLAMREIFNNETSSFNGEFVKFDEASVGPRDTDGRIHVPVLLGAGFDGIGERVAEAADGWAMWPWDESGVAQAKEFKAAHPDKLLHVYGVESADDLAAYREAGADRVNLGLWDLTPGAVDAQLADLRTLVDSAS</sequence>